<dbReference type="GO" id="GO:0071966">
    <property type="term" value="P:fungal-type cell wall polysaccharide metabolic process"/>
    <property type="evidence" value="ECO:0007669"/>
    <property type="project" value="TreeGrafter"/>
</dbReference>
<comment type="caution">
    <text evidence="3">The sequence shown here is derived from an EMBL/GenBank/DDBJ whole genome shotgun (WGS) entry which is preliminary data.</text>
</comment>
<accession>A0A8H4QU30</accession>
<dbReference type="AlphaFoldDB" id="A0A8H4QU30"/>
<gene>
    <name evidence="3" type="ORF">D9613_006035</name>
</gene>
<feature type="signal peptide" evidence="1">
    <location>
        <begin position="1"/>
        <end position="16"/>
    </location>
</feature>
<evidence type="ECO:0000313" key="4">
    <source>
        <dbReference type="Proteomes" id="UP000521872"/>
    </source>
</evidence>
<organism evidence="3 4">
    <name type="scientific">Agrocybe pediades</name>
    <dbReference type="NCBI Taxonomy" id="84607"/>
    <lineage>
        <taxon>Eukaryota</taxon>
        <taxon>Fungi</taxon>
        <taxon>Dikarya</taxon>
        <taxon>Basidiomycota</taxon>
        <taxon>Agaricomycotina</taxon>
        <taxon>Agaricomycetes</taxon>
        <taxon>Agaricomycetidae</taxon>
        <taxon>Agaricales</taxon>
        <taxon>Agaricineae</taxon>
        <taxon>Strophariaceae</taxon>
        <taxon>Agrocybe</taxon>
    </lineage>
</organism>
<dbReference type="InterPro" id="IPR017853">
    <property type="entry name" value="GH"/>
</dbReference>
<sequence>MRITLLLLLFVYACYALPAKDSKRGLANADSAFSADIKKANTSTSLVSWQYNWGSSASDTLAKSGIQFIPMQWGTSGIDNFSTKVKSQGAQIILGFNEPDLASQSNIDAASAAALWKKYIDPLAASGVRLGAPAVTSGPGGQVWLAAFLAACSGCTIDFIPFHWYGTGIDNFSNYVSSMHARFPNYPLWVTEFASTSSDTTEVANFMNSAIQHLDSLDWIERYSWFAYNRQQDGSFWNLLDENGSLNNMGKTYVNGA</sequence>
<dbReference type="Gene3D" id="3.20.20.80">
    <property type="entry name" value="Glycosidases"/>
    <property type="match status" value="1"/>
</dbReference>
<dbReference type="InterPro" id="IPR024655">
    <property type="entry name" value="Asl1_glyco_hydro_catalytic"/>
</dbReference>
<dbReference type="Proteomes" id="UP000521872">
    <property type="component" value="Unassembled WGS sequence"/>
</dbReference>
<name>A0A8H4QU30_9AGAR</name>
<dbReference type="SUPFAM" id="SSF51445">
    <property type="entry name" value="(Trans)glycosidases"/>
    <property type="match status" value="1"/>
</dbReference>
<protein>
    <recommendedName>
        <fullName evidence="2">Asl1-like glycosyl hydrolase catalytic domain-containing protein</fullName>
    </recommendedName>
</protein>
<proteinExistence type="predicted"/>
<keyword evidence="1" id="KW-0732">Signal</keyword>
<dbReference type="GO" id="GO:0009277">
    <property type="term" value="C:fungal-type cell wall"/>
    <property type="evidence" value="ECO:0007669"/>
    <property type="project" value="TreeGrafter"/>
</dbReference>
<evidence type="ECO:0000256" key="1">
    <source>
        <dbReference type="SAM" id="SignalP"/>
    </source>
</evidence>
<dbReference type="PANTHER" id="PTHR34154:SF3">
    <property type="entry name" value="ALKALI-SENSITIVE LINKAGE PROTEIN 1"/>
    <property type="match status" value="1"/>
</dbReference>
<dbReference type="PANTHER" id="PTHR34154">
    <property type="entry name" value="ALKALI-SENSITIVE LINKAGE PROTEIN 1"/>
    <property type="match status" value="1"/>
</dbReference>
<dbReference type="EMBL" id="JAACJL010000030">
    <property type="protein sequence ID" value="KAF4617198.1"/>
    <property type="molecule type" value="Genomic_DNA"/>
</dbReference>
<feature type="domain" description="Asl1-like glycosyl hydrolase catalytic" evidence="2">
    <location>
        <begin position="34"/>
        <end position="253"/>
    </location>
</feature>
<dbReference type="InterPro" id="IPR053183">
    <property type="entry name" value="ASL1"/>
</dbReference>
<evidence type="ECO:0000259" key="2">
    <source>
        <dbReference type="Pfam" id="PF11790"/>
    </source>
</evidence>
<feature type="chain" id="PRO_5034009811" description="Asl1-like glycosyl hydrolase catalytic domain-containing protein" evidence="1">
    <location>
        <begin position="17"/>
        <end position="257"/>
    </location>
</feature>
<keyword evidence="4" id="KW-1185">Reference proteome</keyword>
<evidence type="ECO:0000313" key="3">
    <source>
        <dbReference type="EMBL" id="KAF4617198.1"/>
    </source>
</evidence>
<dbReference type="Pfam" id="PF11790">
    <property type="entry name" value="Glyco_hydro_cc"/>
    <property type="match status" value="1"/>
</dbReference>
<reference evidence="3 4" key="1">
    <citation type="submission" date="2019-12" db="EMBL/GenBank/DDBJ databases">
        <authorList>
            <person name="Floudas D."/>
            <person name="Bentzer J."/>
            <person name="Ahren D."/>
            <person name="Johansson T."/>
            <person name="Persson P."/>
            <person name="Tunlid A."/>
        </authorList>
    </citation>
    <scope>NUCLEOTIDE SEQUENCE [LARGE SCALE GENOMIC DNA]</scope>
    <source>
        <strain evidence="3 4">CBS 102.39</strain>
    </source>
</reference>